<evidence type="ECO:0000259" key="17">
    <source>
        <dbReference type="Pfam" id="PF13691"/>
    </source>
</evidence>
<feature type="binding site" evidence="11">
    <location>
        <position position="1710"/>
    </location>
    <ligand>
        <name>ATP</name>
        <dbReference type="ChEBI" id="CHEBI:30616"/>
    </ligand>
</feature>
<dbReference type="InterPro" id="IPR032631">
    <property type="entry name" value="P-type_ATPase_N"/>
</dbReference>
<protein>
    <recommendedName>
        <fullName evidence="22">Eukaryotic translation initiation factor 3 subunit I</fullName>
    </recommendedName>
</protein>
<accession>A0A8J5J029</accession>
<feature type="repeat" description="WD" evidence="13">
    <location>
        <begin position="186"/>
        <end position="227"/>
    </location>
</feature>
<dbReference type="InterPro" id="IPR032630">
    <property type="entry name" value="P_typ_ATPase_c"/>
</dbReference>
<feature type="compositionally biased region" description="Basic residues" evidence="14">
    <location>
        <begin position="484"/>
        <end position="498"/>
    </location>
</feature>
<feature type="region of interest" description="Disordered" evidence="14">
    <location>
        <begin position="302"/>
        <end position="325"/>
    </location>
</feature>
<feature type="transmembrane region" description="Helical" evidence="15">
    <location>
        <begin position="1915"/>
        <end position="1937"/>
    </location>
</feature>
<dbReference type="GO" id="GO:0045332">
    <property type="term" value="P:phospholipid translocation"/>
    <property type="evidence" value="ECO:0007669"/>
    <property type="project" value="TreeGrafter"/>
</dbReference>
<keyword evidence="4 11" id="KW-0547">Nucleotide-binding</keyword>
<feature type="domain" description="P-type ATPase N-terminal" evidence="18">
    <location>
        <begin position="998"/>
        <end position="1065"/>
    </location>
</feature>
<evidence type="ECO:0000256" key="6">
    <source>
        <dbReference type="ARBA" id="ARBA00022842"/>
    </source>
</evidence>
<dbReference type="CDD" id="cd07718">
    <property type="entry name" value="RNaseZ_ELAC1_ELAC2-C-term-like_MBL-fold"/>
    <property type="match status" value="1"/>
</dbReference>
<feature type="transmembrane region" description="Helical" evidence="15">
    <location>
        <begin position="1036"/>
        <end position="1054"/>
    </location>
</feature>
<feature type="binding site" evidence="11">
    <location>
        <position position="1566"/>
    </location>
    <ligand>
        <name>ATP</name>
        <dbReference type="ChEBI" id="CHEBI:30616"/>
    </ligand>
</feature>
<dbReference type="CDD" id="cd00200">
    <property type="entry name" value="WD40"/>
    <property type="match status" value="1"/>
</dbReference>
<keyword evidence="9 15" id="KW-0472">Membrane</keyword>
<dbReference type="Pfam" id="PF16209">
    <property type="entry name" value="PhoLip_ATPase_N"/>
    <property type="match status" value="1"/>
</dbReference>
<evidence type="ECO:0000256" key="11">
    <source>
        <dbReference type="PIRSR" id="PIRSR606539-2"/>
    </source>
</evidence>
<keyword evidence="13" id="KW-0853">WD repeat</keyword>
<dbReference type="InterPro" id="IPR001757">
    <property type="entry name" value="P_typ_ATPase"/>
</dbReference>
<dbReference type="GO" id="GO:0000287">
    <property type="term" value="F:magnesium ion binding"/>
    <property type="evidence" value="ECO:0007669"/>
    <property type="project" value="InterPro"/>
</dbReference>
<feature type="region of interest" description="Disordered" evidence="14">
    <location>
        <begin position="2840"/>
        <end position="2864"/>
    </location>
</feature>
<dbReference type="Pfam" id="PF13691">
    <property type="entry name" value="Lactamase_B_4"/>
    <property type="match status" value="1"/>
</dbReference>
<dbReference type="Pfam" id="PF12706">
    <property type="entry name" value="Lactamase_B_2"/>
    <property type="match status" value="1"/>
</dbReference>
<feature type="binding site" evidence="11">
    <location>
        <position position="1590"/>
    </location>
    <ligand>
        <name>ATP</name>
        <dbReference type="ChEBI" id="CHEBI:30616"/>
    </ligand>
</feature>
<dbReference type="Pfam" id="PF24805">
    <property type="entry name" value="EIF3I"/>
    <property type="match status" value="1"/>
</dbReference>
<evidence type="ECO:0000313" key="20">
    <source>
        <dbReference type="EMBL" id="KAG6965516.1"/>
    </source>
</evidence>
<feature type="binding site" evidence="11">
    <location>
        <position position="1708"/>
    </location>
    <ligand>
        <name>ATP</name>
        <dbReference type="ChEBI" id="CHEBI:30616"/>
    </ligand>
</feature>
<dbReference type="GO" id="GO:0003743">
    <property type="term" value="F:translation initiation factor activity"/>
    <property type="evidence" value="ECO:0007669"/>
    <property type="project" value="InterPro"/>
</dbReference>
<dbReference type="GO" id="GO:0140326">
    <property type="term" value="F:ATPase-coupled intramembrane lipid transporter activity"/>
    <property type="evidence" value="ECO:0007669"/>
    <property type="project" value="InterPro"/>
</dbReference>
<dbReference type="PROSITE" id="PS50294">
    <property type="entry name" value="WD_REPEATS_REGION"/>
    <property type="match status" value="2"/>
</dbReference>
<dbReference type="EMBL" id="JAENGY010000335">
    <property type="protein sequence ID" value="KAG6965516.1"/>
    <property type="molecule type" value="Genomic_DNA"/>
</dbReference>
<feature type="transmembrane region" description="Helical" evidence="15">
    <location>
        <begin position="1861"/>
        <end position="1879"/>
    </location>
</feature>
<comment type="cofactor">
    <cofactor evidence="12">
        <name>Mg(2+)</name>
        <dbReference type="ChEBI" id="CHEBI:18420"/>
    </cofactor>
</comment>
<evidence type="ECO:0000256" key="7">
    <source>
        <dbReference type="ARBA" id="ARBA00022967"/>
    </source>
</evidence>
<evidence type="ECO:0000256" key="4">
    <source>
        <dbReference type="ARBA" id="ARBA00022741"/>
    </source>
</evidence>
<dbReference type="PANTHER" id="PTHR24092:SF150">
    <property type="entry name" value="PHOSPHOLIPID-TRANSPORTING ATPASE"/>
    <property type="match status" value="1"/>
</dbReference>
<feature type="binding site" evidence="11">
    <location>
        <position position="1510"/>
    </location>
    <ligand>
        <name>ATP</name>
        <dbReference type="ChEBI" id="CHEBI:30616"/>
    </ligand>
</feature>
<feature type="transmembrane region" description="Helical" evidence="15">
    <location>
        <begin position="1780"/>
        <end position="1796"/>
    </location>
</feature>
<dbReference type="GO" id="GO:0005852">
    <property type="term" value="C:eukaryotic translation initiation factor 3 complex"/>
    <property type="evidence" value="ECO:0007669"/>
    <property type="project" value="InterPro"/>
</dbReference>
<evidence type="ECO:0000256" key="5">
    <source>
        <dbReference type="ARBA" id="ARBA00022840"/>
    </source>
</evidence>
<evidence type="ECO:0000259" key="16">
    <source>
        <dbReference type="Pfam" id="PF12706"/>
    </source>
</evidence>
<keyword evidence="21" id="KW-1185">Reference proteome</keyword>
<keyword evidence="8 15" id="KW-1133">Transmembrane helix</keyword>
<keyword evidence="2 15" id="KW-0812">Transmembrane</keyword>
<feature type="active site" description="4-aspartylphosphate intermediate" evidence="10">
    <location>
        <position position="1345"/>
    </location>
</feature>
<feature type="domain" description="P-type ATPase C-terminal" evidence="19">
    <location>
        <begin position="1770"/>
        <end position="1984"/>
    </location>
</feature>
<dbReference type="NCBIfam" id="TIGR01652">
    <property type="entry name" value="ATPase-Plipid"/>
    <property type="match status" value="1"/>
</dbReference>
<feature type="region of interest" description="Disordered" evidence="14">
    <location>
        <begin position="929"/>
        <end position="958"/>
    </location>
</feature>
<feature type="binding site" evidence="11">
    <location>
        <position position="1345"/>
    </location>
    <ligand>
        <name>ATP</name>
        <dbReference type="ChEBI" id="CHEBI:30616"/>
    </ligand>
</feature>
<comment type="caution">
    <text evidence="20">The sequence shown here is derived from an EMBL/GenBank/DDBJ whole genome shotgun (WGS) entry which is preliminary data.</text>
</comment>
<evidence type="ECO:0000256" key="9">
    <source>
        <dbReference type="ARBA" id="ARBA00023136"/>
    </source>
</evidence>
<dbReference type="Pfam" id="PF13246">
    <property type="entry name" value="Cation_ATPase"/>
    <property type="match status" value="1"/>
</dbReference>
<dbReference type="GO" id="GO:0005886">
    <property type="term" value="C:plasma membrane"/>
    <property type="evidence" value="ECO:0007669"/>
    <property type="project" value="TreeGrafter"/>
</dbReference>
<feature type="repeat" description="WD" evidence="13">
    <location>
        <begin position="6"/>
        <end position="47"/>
    </location>
</feature>
<comment type="subcellular location">
    <subcellularLocation>
        <location evidence="1">Membrane</location>
        <topology evidence="1">Multi-pass membrane protein</topology>
    </subcellularLocation>
</comment>
<feature type="transmembrane region" description="Helical" evidence="15">
    <location>
        <begin position="1808"/>
        <end position="1827"/>
    </location>
</feature>
<evidence type="ECO:0000313" key="21">
    <source>
        <dbReference type="Proteomes" id="UP000709295"/>
    </source>
</evidence>
<evidence type="ECO:0008006" key="22">
    <source>
        <dbReference type="Google" id="ProtNLM"/>
    </source>
</evidence>
<dbReference type="InterPro" id="IPR027794">
    <property type="entry name" value="tRNase_Z_dom"/>
</dbReference>
<evidence type="ECO:0000256" key="10">
    <source>
        <dbReference type="PIRSR" id="PIRSR606539-1"/>
    </source>
</evidence>
<evidence type="ECO:0000256" key="3">
    <source>
        <dbReference type="ARBA" id="ARBA00022723"/>
    </source>
</evidence>
<evidence type="ECO:0000259" key="19">
    <source>
        <dbReference type="Pfam" id="PF16212"/>
    </source>
</evidence>
<feature type="region of interest" description="Disordered" evidence="14">
    <location>
        <begin position="852"/>
        <end position="912"/>
    </location>
</feature>
<feature type="transmembrane region" description="Helical" evidence="15">
    <location>
        <begin position="1885"/>
        <end position="1903"/>
    </location>
</feature>
<feature type="binding site" evidence="12">
    <location>
        <position position="1345"/>
    </location>
    <ligand>
        <name>Mg(2+)</name>
        <dbReference type="ChEBI" id="CHEBI:18420"/>
    </ligand>
</feature>
<dbReference type="NCBIfam" id="TIGR01494">
    <property type="entry name" value="ATPase_P-type"/>
    <property type="match status" value="1"/>
</dbReference>
<dbReference type="PANTHER" id="PTHR24092">
    <property type="entry name" value="PROBABLE PHOSPHOLIPID-TRANSPORTING ATPASE"/>
    <property type="match status" value="1"/>
</dbReference>
<feature type="compositionally biased region" description="Acidic residues" evidence="14">
    <location>
        <begin position="852"/>
        <end position="885"/>
    </location>
</feature>
<feature type="compositionally biased region" description="Basic and acidic residues" evidence="14">
    <location>
        <begin position="2847"/>
        <end position="2864"/>
    </location>
</feature>
<feature type="binding site" evidence="12">
    <location>
        <position position="1766"/>
    </location>
    <ligand>
        <name>Mg(2+)</name>
        <dbReference type="ChEBI" id="CHEBI:18420"/>
    </ligand>
</feature>
<dbReference type="InterPro" id="IPR019775">
    <property type="entry name" value="WD40_repeat_CS"/>
</dbReference>
<dbReference type="SMART" id="SM00320">
    <property type="entry name" value="WD40"/>
    <property type="match status" value="5"/>
</dbReference>
<evidence type="ECO:0000256" key="8">
    <source>
        <dbReference type="ARBA" id="ARBA00022989"/>
    </source>
</evidence>
<feature type="transmembrane region" description="Helical" evidence="15">
    <location>
        <begin position="1278"/>
        <end position="1301"/>
    </location>
</feature>
<feature type="domain" description="tRNase Z endonuclease" evidence="17">
    <location>
        <begin position="2119"/>
        <end position="2178"/>
    </location>
</feature>
<sequence length="2864" mass="318683">MRPILLKGHSRSLTMIKYNREGDLLFSCAKDHTPNLWYSDTGERIGTYVGHSGAVWACDVSYHSERLLTAAADATVKLWDVQSGEELFSFPHTGPARSVNFSTGDKFFVSVADKFSDRPAAVYVYELADDVANQSAEPVLTITNHGHEGRITGAYWMPLNKAIMTTGGDGTIKLFDPKTGKLLESHDIHTGEITNVAFNKSKTLAITSSKDNTAKLLDVETLKVLKVYETDRPVNSAAISPIKEHVVLGGGQEAMTATMEEAMHFLDELKDKYLHQVEQAIEDWDYQDFAPDKRCALLDNEEEINSRDDPDESLATSPTPKSVRKSWVGLTPDAELENIDCGQTAANVCSYEAKLVAICTPPGGILGIPDAESVQRLFAQIPRLDAANVALAFSERLQDDGALRSWQVRAKAVVLMQMLVKIKPFAGRYLPAFAANSTLMQQLEVLRTGTHKQVIREGARKLLSLIRSNGTNPALVPKESPTKPHVRHVQLGGKRQKSPKPVQPPQIKQQPSMSPGKLAVNKVFKPELVMSKSTALLVQSPRPSLVISPKVSLAVQASWRRRNSVTKSEHEDENLMPFQKPTSTTAAKEIRNSSIYGASKQVDGTARQTSITSSNARLDSGSLSAFSFVKKRSKKSAGRRVKSPSLTAEPSVERQQRSSSVLWLKLNFTIKTARLQTLKRQKYQHLQEEALLKARGLLKNWEDGPVVLTEDLYSLARSEQEAQELLNYTPEALALRFSLRNHPDVIDAVKQLWCVELPRDEMGCIDQHGYASLFRRIGRSLEPDATKRRLRRMEKTIKEDWSRDSKGESVMSFATFFDSVFELADLWCETIDVDEYIAFLRRLVLRIKAIDDDAESSEEESPSEGDDDEDLSSGSDTDDSDEEDTPISASLPQNAPDTGNIPDSTDNRPHSRERRASIISLGDFVGFGFPDNDKEDPKTPTGLRGSSAKSRVSRRRRSAALARQRQGEIRRVHVQPMKSNVGASSAAVAGMEPRVAFLNDSDANQQLITSKQYARNVMITSKYTAVSFVPKTIFEFFRVVANVYFLLIALLQLATPWSPTNRFTTAGPLLFVLLVTMVKQGSEDFKRHQADEKQNCRSCRIINTAGQTEMIAWQDLQVGQLVCVENHEELPADVVILATSEEEGSLRHNSLGGESCMEIQSPKKLFVLQLYVDYGAPSSTNSQTTNSTPSQGEYYFARAIEARQQCRSETKLLQNSRAAPSKQSKLYRTANRCMLLIFTTMFGLCLASAIAAASWSRKNASRLWYLPFIKEADQADDFIVNFFTFLILYNNLVPISLYVSLDIIKVLQANRITGDSKMMYDGVHAVARTSELNEELGQVEYVFSDKTGTLTCNVMEFRKCSIGGVSYGFGTTEIGRAVAALASSDAATKASKSTSSPAKAKVNPLLLNAPSGVRLDIDSTDDVRDNVSSAVPVHPVTQVEGGGDPKEAQVHFDPSIHFDDPGLLRALYAGGKQGELIHEFLTLLSICHTVIPETDSKTREVVYRASSPDEEALVKAAKCLGYNFVSPAPLMKVEISCKPSLLPNSNSNTTLEPVTKSYTIVNVNEFNSTRKRMSVVAINEETREYVLYCKGADNMMLERAASGKSDSDTAAHAKLVGHLRNYAREGLRTLVLGRRVLTIEEYKHYNEAYVAASTALEDREAKLDACAEMIEKNMQLLGVTAIEDKLQEGVPSAIFDLAQAGIKVWVLTGDREETAINIGHACRLINDKMQLLYVNAERVEALSAQLDALYETPEIQRLIRGDTVADNLAMRICKVIRYSFYKNIALVINLFVFNFYNGQSGAPLFESFVMAGWNFFLALPIIVIGVFDQDISEDVVLMFPQLYRRGQDDCDLNMRVFTKTILNSVGHAIICFFGCYAGTLHTNYGLYVIGTLFYTVLLGAMNLKVSLLALNWNKYHLAVMTFSTWLFIFFLLVYPQFTFMCYDMFGVPMFMIRLQRYWTLLLLCPVAAILVDFTATAAQQQFRPRAEDILREKFRPSKSKRVSDVVAPMTQNSSPSADKLFVTEQSADEDNRSDTKDSKPNTFVVTAQPPSPNRRSSSTTNLATYDSFKGGLPQPQARSSFAFNGVDQPPGRQASGDQPFQEAVTMRVLSFQKQRQDMQVLSVQSVETTPSLLLSTETRRFLFNVGDGTQRLCMEHHVRLAKLQRVFLTELRSHTVGGLPGMVLTVSDTGKPGLHVHGPPNTKQYLKATRHFLHRPEFKLEASEVLPIGTEEKKKEIKSCYQDDEVLVHAVAIVKPRTGAKRKLNGSPMSEGEENHVSVSYVVETRPQRGKFLVEKALALGVPKGKLFGQLHQGKDVTLSDGKVVKSSDCVLPSVPAAACVVVSCPTIAHVDALVSSEGFNRYREVDEKAQAQVQVEVVYHLGSLEVLRHPKYAEWTRSFGGQARHVLLGHDACAQKTVYRASAKLQAQLHAVFPRAFPSNEAHELRDTIEPFSRVPDSTLELTDTSKLVLGESMLKFILSPQARRGFDSSSCWPRLDFAEIRESVAEIAAEEPGDLSSKKLDEDLVDGRITFLGTGCAIPSKYRNVTGMYLELPTGNEEETWAGMMLDCGEGSLGQMYRYVGGDKRRLQELVDRLKCLWISHNHADHHLGLLRLLSSRVSTMEPLLVIGPTPLQFWLDEYSAQDPTVRGKYSFVENYRFDESDSRSEEVESHAEAARVRAWLRETLNISQLECVPVKHALQSYAVVLTFVDGAKLAFSGDCRPSDKLAEKAKDAFLIVHEATFEDELTKEAKDKAHCTMAEAIQVGRQANARHLLLTHFSQRYPKMAVMSSTSEDIESSMAVLTAIDLLSLRFRELRQPQLMDVCTQLMMQDDVDDDAAAASLKAQQEREERKKLKSIERGEE</sequence>
<feature type="domain" description="Metallo-beta-lactamase" evidence="16">
    <location>
        <begin position="2568"/>
        <end position="2780"/>
    </location>
</feature>
<evidence type="ECO:0000256" key="2">
    <source>
        <dbReference type="ARBA" id="ARBA00022692"/>
    </source>
</evidence>
<name>A0A8J5J029_9STRA</name>
<evidence type="ECO:0000256" key="13">
    <source>
        <dbReference type="PROSITE-ProRule" id="PRU00221"/>
    </source>
</evidence>
<dbReference type="InterPro" id="IPR006539">
    <property type="entry name" value="P-type_ATPase_IV"/>
</dbReference>
<evidence type="ECO:0000256" key="1">
    <source>
        <dbReference type="ARBA" id="ARBA00004141"/>
    </source>
</evidence>
<evidence type="ECO:0000256" key="14">
    <source>
        <dbReference type="SAM" id="MobiDB-lite"/>
    </source>
</evidence>
<dbReference type="PROSITE" id="PS50082">
    <property type="entry name" value="WD_REPEATS_2"/>
    <property type="match status" value="4"/>
</dbReference>
<feature type="binding site" evidence="11">
    <location>
        <position position="1347"/>
    </location>
    <ligand>
        <name>ATP</name>
        <dbReference type="ChEBI" id="CHEBI:30616"/>
    </ligand>
</feature>
<dbReference type="PROSITE" id="PS00678">
    <property type="entry name" value="WD_REPEATS_1"/>
    <property type="match status" value="1"/>
</dbReference>
<feature type="binding site" evidence="11">
    <location>
        <position position="1346"/>
    </location>
    <ligand>
        <name>ATP</name>
        <dbReference type="ChEBI" id="CHEBI:30616"/>
    </ligand>
</feature>
<dbReference type="InterPro" id="IPR001680">
    <property type="entry name" value="WD40_rpt"/>
</dbReference>
<gene>
    <name evidence="20" type="ORF">JG688_00007162</name>
</gene>
<feature type="transmembrane region" description="Helical" evidence="15">
    <location>
        <begin position="1233"/>
        <end position="1255"/>
    </location>
</feature>
<dbReference type="Proteomes" id="UP000709295">
    <property type="component" value="Unassembled WGS sequence"/>
</dbReference>
<feature type="repeat" description="WD" evidence="13">
    <location>
        <begin position="48"/>
        <end position="89"/>
    </location>
</feature>
<dbReference type="FunFam" id="3.40.1110.10:FF:000110">
    <property type="entry name" value="Phospholipid-transporting ATPase"/>
    <property type="match status" value="1"/>
</dbReference>
<dbReference type="InterPro" id="IPR001279">
    <property type="entry name" value="Metallo-B-lactamas"/>
</dbReference>
<feature type="binding site" evidence="12">
    <location>
        <position position="1347"/>
    </location>
    <ligand>
        <name>Mg(2+)</name>
        <dbReference type="ChEBI" id="CHEBI:18420"/>
    </ligand>
</feature>
<feature type="region of interest" description="Disordered" evidence="14">
    <location>
        <begin position="473"/>
        <end position="515"/>
    </location>
</feature>
<feature type="region of interest" description="Disordered" evidence="14">
    <location>
        <begin position="559"/>
        <end position="587"/>
    </location>
</feature>
<keyword evidence="5 11" id="KW-0067">ATP-binding</keyword>
<feature type="region of interest" description="Disordered" evidence="14">
    <location>
        <begin position="2024"/>
        <end position="2099"/>
    </location>
</feature>
<keyword evidence="6 12" id="KW-0460">Magnesium</keyword>
<dbReference type="Pfam" id="PF16212">
    <property type="entry name" value="PhoLip_ATPase_C"/>
    <property type="match status" value="1"/>
</dbReference>
<feature type="binding site" evidence="11">
    <location>
        <position position="1766"/>
    </location>
    <ligand>
        <name>ATP</name>
        <dbReference type="ChEBI" id="CHEBI:30616"/>
    </ligand>
</feature>
<dbReference type="GO" id="GO:0016887">
    <property type="term" value="F:ATP hydrolysis activity"/>
    <property type="evidence" value="ECO:0007669"/>
    <property type="project" value="InterPro"/>
</dbReference>
<dbReference type="PROSITE" id="PS00154">
    <property type="entry name" value="ATPASE_E1_E2"/>
    <property type="match status" value="1"/>
</dbReference>
<organism evidence="20 21">
    <name type="scientific">Phytophthora aleatoria</name>
    <dbReference type="NCBI Taxonomy" id="2496075"/>
    <lineage>
        <taxon>Eukaryota</taxon>
        <taxon>Sar</taxon>
        <taxon>Stramenopiles</taxon>
        <taxon>Oomycota</taxon>
        <taxon>Peronosporomycetes</taxon>
        <taxon>Peronosporales</taxon>
        <taxon>Peronosporaceae</taxon>
        <taxon>Phytophthora</taxon>
    </lineage>
</organism>
<feature type="compositionally biased region" description="Polar residues" evidence="14">
    <location>
        <begin position="887"/>
        <end position="904"/>
    </location>
</feature>
<evidence type="ECO:0000256" key="15">
    <source>
        <dbReference type="SAM" id="Phobius"/>
    </source>
</evidence>
<dbReference type="GO" id="GO:0005524">
    <property type="term" value="F:ATP binding"/>
    <property type="evidence" value="ECO:0007669"/>
    <property type="project" value="UniProtKB-KW"/>
</dbReference>
<evidence type="ECO:0000259" key="18">
    <source>
        <dbReference type="Pfam" id="PF16209"/>
    </source>
</evidence>
<dbReference type="InterPro" id="IPR018303">
    <property type="entry name" value="ATPase_P-typ_P_site"/>
</dbReference>
<proteinExistence type="predicted"/>
<dbReference type="GO" id="GO:0004519">
    <property type="term" value="F:endonuclease activity"/>
    <property type="evidence" value="ECO:0007669"/>
    <property type="project" value="UniProtKB-KW"/>
</dbReference>
<reference evidence="20" key="1">
    <citation type="submission" date="2021-01" db="EMBL/GenBank/DDBJ databases">
        <title>Phytophthora aleatoria, a newly-described species from Pinus radiata is distinct from Phytophthora cactorum isolates based on comparative genomics.</title>
        <authorList>
            <person name="Mcdougal R."/>
            <person name="Panda P."/>
            <person name="Williams N."/>
            <person name="Studholme D.J."/>
        </authorList>
    </citation>
    <scope>NUCLEOTIDE SEQUENCE</scope>
    <source>
        <strain evidence="20">NZFS 4037</strain>
    </source>
</reference>
<dbReference type="GO" id="GO:0008033">
    <property type="term" value="P:tRNA processing"/>
    <property type="evidence" value="ECO:0007669"/>
    <property type="project" value="UniProtKB-KW"/>
</dbReference>
<dbReference type="InterPro" id="IPR027525">
    <property type="entry name" value="eIF3i"/>
</dbReference>
<keyword evidence="3 12" id="KW-0479">Metal-binding</keyword>
<feature type="binding site" evidence="11">
    <location>
        <position position="1709"/>
    </location>
    <ligand>
        <name>ATP</name>
        <dbReference type="ChEBI" id="CHEBI:30616"/>
    </ligand>
</feature>
<evidence type="ECO:0000256" key="12">
    <source>
        <dbReference type="PIRSR" id="PIRSR606539-3"/>
    </source>
</evidence>
<keyword evidence="7" id="KW-1278">Translocase</keyword>
<feature type="compositionally biased region" description="Basic and acidic residues" evidence="14">
    <location>
        <begin position="2029"/>
        <end position="2039"/>
    </location>
</feature>
<feature type="binding site" evidence="11">
    <location>
        <position position="1628"/>
    </location>
    <ligand>
        <name>ATP</name>
        <dbReference type="ChEBI" id="CHEBI:30616"/>
    </ligand>
</feature>
<feature type="repeat" description="WD" evidence="13">
    <location>
        <begin position="144"/>
        <end position="185"/>
    </location>
</feature>